<dbReference type="InterPro" id="IPR036047">
    <property type="entry name" value="F-box-like_dom_sf"/>
</dbReference>
<keyword evidence="4" id="KW-1185">Reference proteome</keyword>
<dbReference type="InterPro" id="IPR032675">
    <property type="entry name" value="LRR_dom_sf"/>
</dbReference>
<dbReference type="AlphaFoldDB" id="A0AAD9V9M7"/>
<evidence type="ECO:0000259" key="2">
    <source>
        <dbReference type="Pfam" id="PF12937"/>
    </source>
</evidence>
<dbReference type="CDD" id="cd22119">
    <property type="entry name" value="F-box_FBXL6"/>
    <property type="match status" value="1"/>
</dbReference>
<dbReference type="EMBL" id="JARQWQ010000018">
    <property type="protein sequence ID" value="KAK2565910.1"/>
    <property type="molecule type" value="Genomic_DNA"/>
</dbReference>
<comment type="caution">
    <text evidence="3">The sequence shown here is derived from an EMBL/GenBank/DDBJ whole genome shotgun (WGS) entry which is preliminary data.</text>
</comment>
<dbReference type="Gene3D" id="3.80.10.10">
    <property type="entry name" value="Ribonuclease Inhibitor"/>
    <property type="match status" value="1"/>
</dbReference>
<evidence type="ECO:0000256" key="1">
    <source>
        <dbReference type="SAM" id="MobiDB-lite"/>
    </source>
</evidence>
<accession>A0AAD9V9M7</accession>
<dbReference type="InterPro" id="IPR001810">
    <property type="entry name" value="F-box_dom"/>
</dbReference>
<sequence>MSRPKRRRRMASDDASDNGDSASCSGSVSKIERKRKQDSALTSCTNTRNVSREDSKLDLLEMRARARIKARIKGRIKKAKEVEEQRLAALRVIRENGWTDLVPYEVLLRIFRLVVSDHGPVPFLCRMSRVCRNWKRVASESMLWQNVNLSRMSSEFPKSATDSNIAKLAGSKLKGAREISLDGWSELTDVGLKNRCPRLTVLDVTGTNIRKLNVEKLQVYPDQIDSCSADKTGLGVSLNATFLSLNLKNINESEEVGR</sequence>
<reference evidence="3" key="2">
    <citation type="journal article" date="2023" name="Science">
        <title>Genomic signatures of disease resistance in endangered staghorn corals.</title>
        <authorList>
            <person name="Vollmer S.V."/>
            <person name="Selwyn J.D."/>
            <person name="Despard B.A."/>
            <person name="Roesel C.L."/>
        </authorList>
    </citation>
    <scope>NUCLEOTIDE SEQUENCE</scope>
    <source>
        <strain evidence="3">K2</strain>
    </source>
</reference>
<feature type="region of interest" description="Disordered" evidence="1">
    <location>
        <begin position="1"/>
        <end position="47"/>
    </location>
</feature>
<evidence type="ECO:0000313" key="3">
    <source>
        <dbReference type="EMBL" id="KAK2565910.1"/>
    </source>
</evidence>
<feature type="domain" description="F-box" evidence="2">
    <location>
        <begin position="102"/>
        <end position="149"/>
    </location>
</feature>
<gene>
    <name evidence="3" type="ORF">P5673_010211</name>
</gene>
<dbReference type="Proteomes" id="UP001249851">
    <property type="component" value="Unassembled WGS sequence"/>
</dbReference>
<reference evidence="3" key="1">
    <citation type="journal article" date="2023" name="G3 (Bethesda)">
        <title>Whole genome assembly and annotation of the endangered Caribbean coral Acropora cervicornis.</title>
        <authorList>
            <person name="Selwyn J.D."/>
            <person name="Vollmer S.V."/>
        </authorList>
    </citation>
    <scope>NUCLEOTIDE SEQUENCE</scope>
    <source>
        <strain evidence="3">K2</strain>
    </source>
</reference>
<proteinExistence type="predicted"/>
<dbReference type="InterPro" id="IPR047922">
    <property type="entry name" value="FBXL6_F-box"/>
</dbReference>
<feature type="compositionally biased region" description="Low complexity" evidence="1">
    <location>
        <begin position="18"/>
        <end position="27"/>
    </location>
</feature>
<dbReference type="SUPFAM" id="SSF81383">
    <property type="entry name" value="F-box domain"/>
    <property type="match status" value="1"/>
</dbReference>
<organism evidence="3 4">
    <name type="scientific">Acropora cervicornis</name>
    <name type="common">Staghorn coral</name>
    <dbReference type="NCBI Taxonomy" id="6130"/>
    <lineage>
        <taxon>Eukaryota</taxon>
        <taxon>Metazoa</taxon>
        <taxon>Cnidaria</taxon>
        <taxon>Anthozoa</taxon>
        <taxon>Hexacorallia</taxon>
        <taxon>Scleractinia</taxon>
        <taxon>Astrocoeniina</taxon>
        <taxon>Acroporidae</taxon>
        <taxon>Acropora</taxon>
    </lineage>
</organism>
<dbReference type="Pfam" id="PF12937">
    <property type="entry name" value="F-box-like"/>
    <property type="match status" value="1"/>
</dbReference>
<evidence type="ECO:0000313" key="4">
    <source>
        <dbReference type="Proteomes" id="UP001249851"/>
    </source>
</evidence>
<protein>
    <submittedName>
        <fullName evidence="3">F-box/LRR-repeat protein 6</fullName>
    </submittedName>
</protein>
<name>A0AAD9V9M7_ACRCE</name>
<dbReference type="GO" id="GO:0019005">
    <property type="term" value="C:SCF ubiquitin ligase complex"/>
    <property type="evidence" value="ECO:0007669"/>
    <property type="project" value="InterPro"/>
</dbReference>